<organism evidence="7 8">
    <name type="scientific">Vibrio splendidus</name>
    <dbReference type="NCBI Taxonomy" id="29497"/>
    <lineage>
        <taxon>Bacteria</taxon>
        <taxon>Pseudomonadati</taxon>
        <taxon>Pseudomonadota</taxon>
        <taxon>Gammaproteobacteria</taxon>
        <taxon>Vibrionales</taxon>
        <taxon>Vibrionaceae</taxon>
        <taxon>Vibrio</taxon>
    </lineage>
</organism>
<evidence type="ECO:0000259" key="6">
    <source>
        <dbReference type="PROSITE" id="PS51387"/>
    </source>
</evidence>
<dbReference type="Gene3D" id="3.30.465.10">
    <property type="match status" value="1"/>
</dbReference>
<evidence type="ECO:0000256" key="1">
    <source>
        <dbReference type="ARBA" id="ARBA00001974"/>
    </source>
</evidence>
<dbReference type="RefSeq" id="WP_108188336.1">
    <property type="nucleotide sequence ID" value="NZ_PIFK01000080.1"/>
</dbReference>
<evidence type="ECO:0000256" key="2">
    <source>
        <dbReference type="ARBA" id="ARBA00005466"/>
    </source>
</evidence>
<dbReference type="Proteomes" id="UP000244197">
    <property type="component" value="Unassembled WGS sequence"/>
</dbReference>
<keyword evidence="5" id="KW-0560">Oxidoreductase</keyword>
<proteinExistence type="inferred from homology"/>
<dbReference type="InterPro" id="IPR006094">
    <property type="entry name" value="Oxid_FAD_bind_N"/>
</dbReference>
<evidence type="ECO:0000313" key="7">
    <source>
        <dbReference type="EMBL" id="PTP21254.1"/>
    </source>
</evidence>
<accession>A0A2T5EKW3</accession>
<dbReference type="InterPro" id="IPR036318">
    <property type="entry name" value="FAD-bd_PCMH-like_sf"/>
</dbReference>
<dbReference type="AlphaFoldDB" id="A0A2T5EKW3"/>
<gene>
    <name evidence="7" type="ORF">CWO07_23725</name>
</gene>
<protein>
    <submittedName>
        <fullName evidence="7">FAD-binding protein</fullName>
    </submittedName>
</protein>
<feature type="domain" description="FAD-binding PCMH-type" evidence="6">
    <location>
        <begin position="77"/>
        <end position="256"/>
    </location>
</feature>
<comment type="caution">
    <text evidence="7">The sequence shown here is derived from an EMBL/GenBank/DDBJ whole genome shotgun (WGS) entry which is preliminary data.</text>
</comment>
<dbReference type="Pfam" id="PF01565">
    <property type="entry name" value="FAD_binding_4"/>
    <property type="match status" value="1"/>
</dbReference>
<name>A0A2T5EKW3_VIBSP</name>
<dbReference type="GO" id="GO:0071949">
    <property type="term" value="F:FAD binding"/>
    <property type="evidence" value="ECO:0007669"/>
    <property type="project" value="InterPro"/>
</dbReference>
<dbReference type="GO" id="GO:0016491">
    <property type="term" value="F:oxidoreductase activity"/>
    <property type="evidence" value="ECO:0007669"/>
    <property type="project" value="UniProtKB-KW"/>
</dbReference>
<dbReference type="EMBL" id="PIFK01000080">
    <property type="protein sequence ID" value="PTP21254.1"/>
    <property type="molecule type" value="Genomic_DNA"/>
</dbReference>
<reference evidence="7 8" key="1">
    <citation type="submission" date="2017-11" db="EMBL/GenBank/DDBJ databases">
        <title>Population delineation of vibrios coincides with oyster pathogenicity.</title>
        <authorList>
            <person name="Bruto M."/>
            <person name="Labreuche Y."/>
            <person name="James A."/>
            <person name="Piel D."/>
            <person name="Chenivesse S."/>
            <person name="Petton B."/>
            <person name="Polz M.F."/>
            <person name="Le Roux F."/>
        </authorList>
    </citation>
    <scope>NUCLEOTIDE SEQUENCE [LARGE SCALE GENOMIC DNA]</scope>
    <source>
        <strain evidence="7 8">FF_144</strain>
    </source>
</reference>
<evidence type="ECO:0000256" key="3">
    <source>
        <dbReference type="ARBA" id="ARBA00022630"/>
    </source>
</evidence>
<evidence type="ECO:0000256" key="4">
    <source>
        <dbReference type="ARBA" id="ARBA00022827"/>
    </source>
</evidence>
<dbReference type="PANTHER" id="PTHR42973:SF39">
    <property type="entry name" value="FAD-BINDING PCMH-TYPE DOMAIN-CONTAINING PROTEIN"/>
    <property type="match status" value="1"/>
</dbReference>
<comment type="cofactor">
    <cofactor evidence="1">
        <name>FAD</name>
        <dbReference type="ChEBI" id="CHEBI:57692"/>
    </cofactor>
</comment>
<keyword evidence="4" id="KW-0274">FAD</keyword>
<dbReference type="InterPro" id="IPR050416">
    <property type="entry name" value="FAD-linked_Oxidoreductase"/>
</dbReference>
<keyword evidence="3" id="KW-0285">Flavoprotein</keyword>
<dbReference type="PROSITE" id="PS51387">
    <property type="entry name" value="FAD_PCMH"/>
    <property type="match status" value="1"/>
</dbReference>
<dbReference type="Gene3D" id="3.40.462.20">
    <property type="match status" value="1"/>
</dbReference>
<dbReference type="SUPFAM" id="SSF56176">
    <property type="entry name" value="FAD-binding/transporter-associated domain-like"/>
    <property type="match status" value="1"/>
</dbReference>
<dbReference type="InterPro" id="IPR016166">
    <property type="entry name" value="FAD-bd_PCMH"/>
</dbReference>
<dbReference type="PANTHER" id="PTHR42973">
    <property type="entry name" value="BINDING OXIDOREDUCTASE, PUTATIVE (AFU_ORTHOLOGUE AFUA_1G17690)-RELATED"/>
    <property type="match status" value="1"/>
</dbReference>
<sequence>MNDINTQFELSDTPHEQLLEAQRLMAIYKNNAARYYYELSQLGVDKRQILVSHCFRPSQSPGLSQYQAQTLIFNTRFIAYPSVIVMCQSESDVVTAYQLAVKFNLPVKVRSGGHDHEGECTGNDVVLLDLSGLKTLDVKQDSQGYVADIGAGYRFYQLIPILADTENDTRPALTIPHGTCATVGLAGYIQGGGWGPWARLHGMCCESLIAARVLLENGEVIVVNDEHNSDLLWALRGGGALSYGIVLEFTVRAFEIPDEIHRFELHWNTKEANTGHNSTFRVLEQWETAINDENTIELVGTNLKINAISSTSTTEKKCFKELQHPCIMYGYWDGSEEALRDFVQQYFSLGKLKITGTDSKHYYDSALMGHWARNSLYDVRRLSSAADKSKPFAPDFDSPAPHKITSKVVSNQGLSDVGKEQLIRSLTSTLICEENESLGLFSYVTLGAISGPFYANDTNEKASKRVAFPYTTSQYTIQYQTWWNEKVYEVEKGQHNPVYNYVNRALDWMEVCRDTDVCGTKGAFISFKDSSIPTREYFQQHYQCLIKTKEKYSVPYQKLPLNSPPETGYNHFRSRKTIY</sequence>
<dbReference type="InterPro" id="IPR016169">
    <property type="entry name" value="FAD-bd_PCMH_sub2"/>
</dbReference>
<comment type="similarity">
    <text evidence="2">Belongs to the oxygen-dependent FAD-linked oxidoreductase family.</text>
</comment>
<evidence type="ECO:0000256" key="5">
    <source>
        <dbReference type="ARBA" id="ARBA00023002"/>
    </source>
</evidence>
<evidence type="ECO:0000313" key="8">
    <source>
        <dbReference type="Proteomes" id="UP000244197"/>
    </source>
</evidence>